<feature type="domain" description="NADP-dependent oxidoreductase" evidence="2">
    <location>
        <begin position="23"/>
        <end position="296"/>
    </location>
</feature>
<dbReference type="Pfam" id="PF00248">
    <property type="entry name" value="Aldo_ket_red"/>
    <property type="match status" value="1"/>
</dbReference>
<organism evidence="3 4">
    <name type="scientific">Nonomuraea africana</name>
    <dbReference type="NCBI Taxonomy" id="46171"/>
    <lineage>
        <taxon>Bacteria</taxon>
        <taxon>Bacillati</taxon>
        <taxon>Actinomycetota</taxon>
        <taxon>Actinomycetes</taxon>
        <taxon>Streptosporangiales</taxon>
        <taxon>Streptosporangiaceae</taxon>
        <taxon>Nonomuraea</taxon>
    </lineage>
</organism>
<gene>
    <name evidence="3" type="ORF">H4W81_003278</name>
</gene>
<dbReference type="Gene3D" id="3.20.20.100">
    <property type="entry name" value="NADP-dependent oxidoreductase domain"/>
    <property type="match status" value="1"/>
</dbReference>
<reference evidence="3 4" key="1">
    <citation type="submission" date="2020-10" db="EMBL/GenBank/DDBJ databases">
        <title>Sequencing the genomes of 1000 actinobacteria strains.</title>
        <authorList>
            <person name="Klenk H.-P."/>
        </authorList>
    </citation>
    <scope>NUCLEOTIDE SEQUENCE [LARGE SCALE GENOMIC DNA]</scope>
    <source>
        <strain evidence="3 4">DSM 43748</strain>
    </source>
</reference>
<evidence type="ECO:0000313" key="3">
    <source>
        <dbReference type="EMBL" id="MBE1560499.1"/>
    </source>
</evidence>
<dbReference type="SUPFAM" id="SSF51430">
    <property type="entry name" value="NAD(P)-linked oxidoreductase"/>
    <property type="match status" value="1"/>
</dbReference>
<dbReference type="InterPro" id="IPR023210">
    <property type="entry name" value="NADP_OxRdtase_dom"/>
</dbReference>
<comment type="caution">
    <text evidence="3">The sequence shown here is derived from an EMBL/GenBank/DDBJ whole genome shotgun (WGS) entry which is preliminary data.</text>
</comment>
<dbReference type="RefSeq" id="WP_192775568.1">
    <property type="nucleotide sequence ID" value="NZ_BAAASY010000007.1"/>
</dbReference>
<protein>
    <submittedName>
        <fullName evidence="3">Aryl-alcohol dehydrogenase-like predicted oxidoreductase</fullName>
    </submittedName>
</protein>
<dbReference type="EMBL" id="JADBEF010000001">
    <property type="protein sequence ID" value="MBE1560499.1"/>
    <property type="molecule type" value="Genomic_DNA"/>
</dbReference>
<dbReference type="PANTHER" id="PTHR43625:SF40">
    <property type="entry name" value="ALDO-KETO REDUCTASE YAKC [NADP(+)]"/>
    <property type="match status" value="1"/>
</dbReference>
<evidence type="ECO:0000259" key="2">
    <source>
        <dbReference type="Pfam" id="PF00248"/>
    </source>
</evidence>
<proteinExistence type="predicted"/>
<dbReference type="InterPro" id="IPR050791">
    <property type="entry name" value="Aldo-Keto_reductase"/>
</dbReference>
<name>A0ABR9KEN8_9ACTN</name>
<dbReference type="Proteomes" id="UP000661607">
    <property type="component" value="Unassembled WGS sequence"/>
</dbReference>
<evidence type="ECO:0000256" key="1">
    <source>
        <dbReference type="ARBA" id="ARBA00023002"/>
    </source>
</evidence>
<dbReference type="PANTHER" id="PTHR43625">
    <property type="entry name" value="AFLATOXIN B1 ALDEHYDE REDUCTASE"/>
    <property type="match status" value="1"/>
</dbReference>
<evidence type="ECO:0000313" key="4">
    <source>
        <dbReference type="Proteomes" id="UP000661607"/>
    </source>
</evidence>
<accession>A0ABR9KEN8</accession>
<keyword evidence="4" id="KW-1185">Reference proteome</keyword>
<keyword evidence="1" id="KW-0560">Oxidoreductase</keyword>
<dbReference type="InterPro" id="IPR036812">
    <property type="entry name" value="NAD(P)_OxRdtase_dom_sf"/>
</dbReference>
<sequence length="299" mass="32385">MSESTPATARLRKIGARELTLPAIGLGCAALSGFYGAVKEADGVRVIRQALGLGLALLETGPSSGRANGVVRQALIGRRDRAIVVAGDRTGDVERACDTWLRELDTDHLDLFHVSHSAAGLEEVVGRVGALVTAGKVRHIGLSDVSADQLRRAHRVHPVTALVREYSLMHRDIEAEVLPVARSLGIGVIAGRPLGRGFLTGRIRAPEHLSSGDLRRLDPRFRGERLLQSVRRLPLAEEMAAELNVSLSRLALAWLLGQGDDVVVVPSTRNPLHLEMNVAAQNVRLTPEQRARLERIFTP</sequence>